<dbReference type="AlphaFoldDB" id="A0A1R3L6H8"/>
<keyword evidence="3" id="KW-1185">Reference proteome</keyword>
<evidence type="ECO:0000313" key="3">
    <source>
        <dbReference type="Proteomes" id="UP000243459"/>
    </source>
</evidence>
<protein>
    <submittedName>
        <fullName evidence="2">Uncharacterized protein</fullName>
    </submittedName>
</protein>
<reference evidence="3" key="1">
    <citation type="journal article" date="2017" name="Nat. Commun.">
        <title>The asparagus genome sheds light on the origin and evolution of a young Y chromosome.</title>
        <authorList>
            <person name="Harkess A."/>
            <person name="Zhou J."/>
            <person name="Xu C."/>
            <person name="Bowers J.E."/>
            <person name="Van der Hulst R."/>
            <person name="Ayyampalayam S."/>
            <person name="Mercati F."/>
            <person name="Riccardi P."/>
            <person name="McKain M.R."/>
            <person name="Kakrana A."/>
            <person name="Tang H."/>
            <person name="Ray J."/>
            <person name="Groenendijk J."/>
            <person name="Arikit S."/>
            <person name="Mathioni S.M."/>
            <person name="Nakano M."/>
            <person name="Shan H."/>
            <person name="Telgmann-Rauber A."/>
            <person name="Kanno A."/>
            <person name="Yue Z."/>
            <person name="Chen H."/>
            <person name="Li W."/>
            <person name="Chen Y."/>
            <person name="Xu X."/>
            <person name="Zhang Y."/>
            <person name="Luo S."/>
            <person name="Chen H."/>
            <person name="Gao J."/>
            <person name="Mao Z."/>
            <person name="Pires J.C."/>
            <person name="Luo M."/>
            <person name="Kudrna D."/>
            <person name="Wing R.A."/>
            <person name="Meyers B.C."/>
            <person name="Yi K."/>
            <person name="Kong H."/>
            <person name="Lavrijsen P."/>
            <person name="Sunseri F."/>
            <person name="Falavigna A."/>
            <person name="Ye Y."/>
            <person name="Leebens-Mack J.H."/>
            <person name="Chen G."/>
        </authorList>
    </citation>
    <scope>NUCLEOTIDE SEQUENCE [LARGE SCALE GENOMIC DNA]</scope>
    <source>
        <strain evidence="3">cv. DH0086</strain>
    </source>
</reference>
<gene>
    <name evidence="2" type="ORF">A4U43_UnF6330</name>
</gene>
<feature type="compositionally biased region" description="Basic residues" evidence="1">
    <location>
        <begin position="36"/>
        <end position="49"/>
    </location>
</feature>
<dbReference type="Gramene" id="ONK55217">
    <property type="protein sequence ID" value="ONK55217"/>
    <property type="gene ID" value="A4U43_UnF6330"/>
</dbReference>
<evidence type="ECO:0000313" key="2">
    <source>
        <dbReference type="EMBL" id="ONK55217.1"/>
    </source>
</evidence>
<feature type="region of interest" description="Disordered" evidence="1">
    <location>
        <begin position="36"/>
        <end position="62"/>
    </location>
</feature>
<dbReference type="EMBL" id="KV863659">
    <property type="protein sequence ID" value="ONK55217.1"/>
    <property type="molecule type" value="Genomic_DNA"/>
</dbReference>
<proteinExistence type="predicted"/>
<accession>A0A1R3L6H8</accession>
<name>A0A1R3L6H8_ASPOF</name>
<sequence length="101" mass="11319">MAPSSTNLVLGGCFQWEIIERARKASEGGGRIRLRPWQRRRSRRRRSKRVATEEQRASERSTKIVGRTEVEETVWTIEEDEGEGEAGVGHGDVKGELGVGV</sequence>
<evidence type="ECO:0000256" key="1">
    <source>
        <dbReference type="SAM" id="MobiDB-lite"/>
    </source>
</evidence>
<feature type="region of interest" description="Disordered" evidence="1">
    <location>
        <begin position="77"/>
        <end position="101"/>
    </location>
</feature>
<dbReference type="Proteomes" id="UP000243459">
    <property type="component" value="Unassembled WGS sequence"/>
</dbReference>
<organism evidence="2 3">
    <name type="scientific">Asparagus officinalis</name>
    <name type="common">Garden asparagus</name>
    <dbReference type="NCBI Taxonomy" id="4686"/>
    <lineage>
        <taxon>Eukaryota</taxon>
        <taxon>Viridiplantae</taxon>
        <taxon>Streptophyta</taxon>
        <taxon>Embryophyta</taxon>
        <taxon>Tracheophyta</taxon>
        <taxon>Spermatophyta</taxon>
        <taxon>Magnoliopsida</taxon>
        <taxon>Liliopsida</taxon>
        <taxon>Asparagales</taxon>
        <taxon>Asparagaceae</taxon>
        <taxon>Asparagoideae</taxon>
        <taxon>Asparagus</taxon>
    </lineage>
</organism>
<feature type="compositionally biased region" description="Basic and acidic residues" evidence="1">
    <location>
        <begin position="50"/>
        <end position="62"/>
    </location>
</feature>